<protein>
    <submittedName>
        <fullName evidence="2">Uncharacterized protein</fullName>
    </submittedName>
</protein>
<feature type="region of interest" description="Disordered" evidence="1">
    <location>
        <begin position="1"/>
        <end position="127"/>
    </location>
</feature>
<reference evidence="2 3" key="1">
    <citation type="submission" date="2017-10" db="EMBL/GenBank/DDBJ databases">
        <title>Comparative genomics in systemic dimorphic fungi from Ajellomycetaceae.</title>
        <authorList>
            <person name="Munoz J.F."/>
            <person name="Mcewen J.G."/>
            <person name="Clay O.K."/>
            <person name="Cuomo C.A."/>
        </authorList>
    </citation>
    <scope>NUCLEOTIDE SEQUENCE [LARGE SCALE GENOMIC DNA]</scope>
    <source>
        <strain evidence="2 3">UAMH7299</strain>
    </source>
</reference>
<evidence type="ECO:0000256" key="1">
    <source>
        <dbReference type="SAM" id="MobiDB-lite"/>
    </source>
</evidence>
<evidence type="ECO:0000313" key="2">
    <source>
        <dbReference type="EMBL" id="PGH26788.1"/>
    </source>
</evidence>
<name>A0A2B7Z0Y4_POLH7</name>
<sequence>MSNGKGKMSSEEDEDKQSTPRQRPSTPSPTSQPDHPSLPDRIRSSATGLFHSTLSTTSPADLATATSSSSNSKAGPSSSSAGPSQSALSEATRHAQAPSTSSTSTSALPRTTPFRTRPEISDEDFDSSTLSFYEPLTQNPFTLDSSDTARSRRLSVFHDPSDLRHLSIHDESDVHIYGLGSRSATPSPQPADMGDDIMNSAWRRASTASANVAIETETTFSPFRRDSIASLSAARRQSLGIPTPGTDTDPTPADGAAVTSLLLDPTFQPSTFSPSTPPPEPSDFDPALFAPLAPPTTLPTTPNPLSLIPDLDALLTCLPRSTDSSASEQSHRWTDIPGVKEWLDLDAQYQDGVWGALKPWTEAAREEVRQYVEGGGEGIGDGPAVKRLGMLLGHLRERVGGR</sequence>
<feature type="compositionally biased region" description="Low complexity" evidence="1">
    <location>
        <begin position="52"/>
        <end position="113"/>
    </location>
</feature>
<organism evidence="2 3">
    <name type="scientific">Polytolypa hystricis (strain UAMH7299)</name>
    <dbReference type="NCBI Taxonomy" id="1447883"/>
    <lineage>
        <taxon>Eukaryota</taxon>
        <taxon>Fungi</taxon>
        <taxon>Dikarya</taxon>
        <taxon>Ascomycota</taxon>
        <taxon>Pezizomycotina</taxon>
        <taxon>Eurotiomycetes</taxon>
        <taxon>Eurotiomycetidae</taxon>
        <taxon>Onygenales</taxon>
        <taxon>Onygenales incertae sedis</taxon>
        <taxon>Polytolypa</taxon>
    </lineage>
</organism>
<feature type="region of interest" description="Disordered" evidence="1">
    <location>
        <begin position="266"/>
        <end position="287"/>
    </location>
</feature>
<feature type="compositionally biased region" description="Low complexity" evidence="1">
    <location>
        <begin position="19"/>
        <end position="33"/>
    </location>
</feature>
<evidence type="ECO:0000313" key="3">
    <source>
        <dbReference type="Proteomes" id="UP000224634"/>
    </source>
</evidence>
<dbReference type="Proteomes" id="UP000224634">
    <property type="component" value="Unassembled WGS sequence"/>
</dbReference>
<dbReference type="OrthoDB" id="5337545at2759"/>
<keyword evidence="3" id="KW-1185">Reference proteome</keyword>
<dbReference type="STRING" id="1447883.A0A2B7Z0Y4"/>
<gene>
    <name evidence="2" type="ORF">AJ80_01553</name>
</gene>
<comment type="caution">
    <text evidence="2">The sequence shown here is derived from an EMBL/GenBank/DDBJ whole genome shotgun (WGS) entry which is preliminary data.</text>
</comment>
<dbReference type="EMBL" id="PDNA01000013">
    <property type="protein sequence ID" value="PGH26788.1"/>
    <property type="molecule type" value="Genomic_DNA"/>
</dbReference>
<accession>A0A2B7Z0Y4</accession>
<proteinExistence type="predicted"/>
<dbReference type="AlphaFoldDB" id="A0A2B7Z0Y4"/>